<accession>A0AAW8JBN5</accession>
<name>A0AAW8JBN5_9GAMM</name>
<organism evidence="1 2">
    <name type="scientific">Acinetobacter rudis</name>
    <dbReference type="NCBI Taxonomy" id="632955"/>
    <lineage>
        <taxon>Bacteria</taxon>
        <taxon>Pseudomonadati</taxon>
        <taxon>Pseudomonadota</taxon>
        <taxon>Gammaproteobacteria</taxon>
        <taxon>Moraxellales</taxon>
        <taxon>Moraxellaceae</taxon>
        <taxon>Acinetobacter</taxon>
    </lineage>
</organism>
<protein>
    <submittedName>
        <fullName evidence="1">Uncharacterized protein</fullName>
    </submittedName>
</protein>
<dbReference type="EMBL" id="JAVIDL010000029">
    <property type="protein sequence ID" value="MDQ8936629.1"/>
    <property type="molecule type" value="Genomic_DNA"/>
</dbReference>
<comment type="caution">
    <text evidence="1">The sequence shown here is derived from an EMBL/GenBank/DDBJ whole genome shotgun (WGS) entry which is preliminary data.</text>
</comment>
<evidence type="ECO:0000313" key="2">
    <source>
        <dbReference type="Proteomes" id="UP001243844"/>
    </source>
</evidence>
<dbReference type="Proteomes" id="UP001243844">
    <property type="component" value="Unassembled WGS sequence"/>
</dbReference>
<sequence length="63" mass="7028">MDDVVEYKDSRVVVEINGEIQYSCFDKVGGRGGVASLDTNVLKHVEAQLQESLLHIKELINPK</sequence>
<dbReference type="RefSeq" id="WP_308981844.1">
    <property type="nucleotide sequence ID" value="NZ_JAVIDL010000029.1"/>
</dbReference>
<dbReference type="AlphaFoldDB" id="A0AAW8JBN5"/>
<reference evidence="1" key="1">
    <citation type="submission" date="2023-08" db="EMBL/GenBank/DDBJ databases">
        <title>Emergence of clinically-relevant ST2 carbapenem-resistant Acinetobacter baumannii strains in hospital sewages in Zhejiang, East of China.</title>
        <authorList>
            <person name="Kaichao C."/>
            <person name="Zhang R."/>
        </authorList>
    </citation>
    <scope>NUCLEOTIDE SEQUENCE</scope>
    <source>
        <strain evidence="1">M-RB-37</strain>
    </source>
</reference>
<gene>
    <name evidence="1" type="ORF">RFH47_12970</name>
</gene>
<evidence type="ECO:0000313" key="1">
    <source>
        <dbReference type="EMBL" id="MDQ8936629.1"/>
    </source>
</evidence>
<proteinExistence type="predicted"/>